<dbReference type="RefSeq" id="WP_171217739.1">
    <property type="nucleotide sequence ID" value="NZ_JABEPP010000002.1"/>
</dbReference>
<dbReference type="SUPFAM" id="SSF81301">
    <property type="entry name" value="Nucleotidyltransferase"/>
    <property type="match status" value="1"/>
</dbReference>
<proteinExistence type="predicted"/>
<dbReference type="GO" id="GO:0016740">
    <property type="term" value="F:transferase activity"/>
    <property type="evidence" value="ECO:0007669"/>
    <property type="project" value="UniProtKB-KW"/>
</dbReference>
<comment type="caution">
    <text evidence="1">The sequence shown here is derived from an EMBL/GenBank/DDBJ whole genome shotgun (WGS) entry which is preliminary data.</text>
</comment>
<accession>A0A849I870</accession>
<dbReference type="AlphaFoldDB" id="A0A849I870"/>
<dbReference type="InterPro" id="IPR043519">
    <property type="entry name" value="NT_sf"/>
</dbReference>
<reference evidence="1 2" key="1">
    <citation type="submission" date="2020-04" db="EMBL/GenBank/DDBJ databases">
        <title>Enterovirga sp. isolate from soil.</title>
        <authorList>
            <person name="Chea S."/>
            <person name="Kim D.-U."/>
        </authorList>
    </citation>
    <scope>NUCLEOTIDE SEQUENCE [LARGE SCALE GENOMIC DNA]</scope>
    <source>
        <strain evidence="1 2">DB1703</strain>
    </source>
</reference>
<sequence length="277" mass="30708">MRLTPHEIAVIRDCARAHFGDGAVVRLFGSRLRDDFEGGDIDLHVTTTRDRLPFAQEFRHSLEERLAADVDVHVVDGSGRRRAIDEIAVLTGRVLTGTPILLPPDLDPKTRARIMHDACREMVEEAIASGLLTRKRLTEVLDDLRPKLPLDEDKVRGLSRLERLLADSLLLQFGNLVATIQDQLIRTLLLASDGALPSRRRDAQRERAQALGILPDDIDFKTIADARNAVAHNYPGQPAKQARAINEVVAAVPVALRAFEALLRYAERKGLASPPVQ</sequence>
<keyword evidence="2" id="KW-1185">Reference proteome</keyword>
<gene>
    <name evidence="1" type="ORF">HJG44_07555</name>
</gene>
<organism evidence="1 2">
    <name type="scientific">Enterovirga aerilata</name>
    <dbReference type="NCBI Taxonomy" id="2730920"/>
    <lineage>
        <taxon>Bacteria</taxon>
        <taxon>Pseudomonadati</taxon>
        <taxon>Pseudomonadota</taxon>
        <taxon>Alphaproteobacteria</taxon>
        <taxon>Hyphomicrobiales</taxon>
        <taxon>Methylobacteriaceae</taxon>
        <taxon>Enterovirga</taxon>
    </lineage>
</organism>
<protein>
    <submittedName>
        <fullName evidence="1">Nucleotidyltransferase domain-containing protein</fullName>
    </submittedName>
</protein>
<evidence type="ECO:0000313" key="2">
    <source>
        <dbReference type="Proteomes" id="UP000564885"/>
    </source>
</evidence>
<keyword evidence="1" id="KW-0808">Transferase</keyword>
<name>A0A849I870_9HYPH</name>
<dbReference type="Proteomes" id="UP000564885">
    <property type="component" value="Unassembled WGS sequence"/>
</dbReference>
<evidence type="ECO:0000313" key="1">
    <source>
        <dbReference type="EMBL" id="NNM72250.1"/>
    </source>
</evidence>
<dbReference type="Gene3D" id="3.30.460.10">
    <property type="entry name" value="Beta Polymerase, domain 2"/>
    <property type="match status" value="1"/>
</dbReference>
<dbReference type="EMBL" id="JABEPP010000002">
    <property type="protein sequence ID" value="NNM72250.1"/>
    <property type="molecule type" value="Genomic_DNA"/>
</dbReference>